<comment type="caution">
    <text evidence="4">The sequence shown here is derived from an EMBL/GenBank/DDBJ whole genome shotgun (WGS) entry which is preliminary data.</text>
</comment>
<dbReference type="InterPro" id="IPR016187">
    <property type="entry name" value="CTDL_fold"/>
</dbReference>
<proteinExistence type="predicted"/>
<dbReference type="InterPro" id="IPR035897">
    <property type="entry name" value="Toll_tir_struct_dom_sf"/>
</dbReference>
<dbReference type="EMBL" id="JACJTE010000004">
    <property type="protein sequence ID" value="MBD2560091.1"/>
    <property type="molecule type" value="Genomic_DNA"/>
</dbReference>
<dbReference type="InterPro" id="IPR000157">
    <property type="entry name" value="TIR_dom"/>
</dbReference>
<feature type="domain" description="TIR" evidence="3">
    <location>
        <begin position="4"/>
        <end position="149"/>
    </location>
</feature>
<dbReference type="PANTHER" id="PTHR23150">
    <property type="entry name" value="SULFATASE MODIFYING FACTOR 1, 2"/>
    <property type="match status" value="1"/>
</dbReference>
<feature type="region of interest" description="Disordered" evidence="2">
    <location>
        <begin position="443"/>
        <end position="470"/>
    </location>
</feature>
<dbReference type="Gene3D" id="3.40.50.10140">
    <property type="entry name" value="Toll/interleukin-1 receptor homology (TIR) domain"/>
    <property type="match status" value="1"/>
</dbReference>
<gene>
    <name evidence="4" type="ORF">H6G95_05535</name>
</gene>
<dbReference type="PROSITE" id="PS50104">
    <property type="entry name" value="TIR"/>
    <property type="match status" value="1"/>
</dbReference>
<dbReference type="Pfam" id="PF13676">
    <property type="entry name" value="TIR_2"/>
    <property type="match status" value="1"/>
</dbReference>
<dbReference type="SUPFAM" id="SSF158682">
    <property type="entry name" value="TerB-like"/>
    <property type="match status" value="1"/>
</dbReference>
<dbReference type="SMART" id="SM00255">
    <property type="entry name" value="TIR"/>
    <property type="match status" value="1"/>
</dbReference>
<dbReference type="InterPro" id="IPR042095">
    <property type="entry name" value="SUMF_sf"/>
</dbReference>
<dbReference type="SUPFAM" id="SSF56436">
    <property type="entry name" value="C-type lectin-like"/>
    <property type="match status" value="1"/>
</dbReference>
<keyword evidence="5" id="KW-1185">Reference proteome</keyword>
<feature type="compositionally biased region" description="Basic and acidic residues" evidence="2">
    <location>
        <begin position="443"/>
        <end position="454"/>
    </location>
</feature>
<dbReference type="RefSeq" id="WP_190891671.1">
    <property type="nucleotide sequence ID" value="NZ_JACJTE010000004.1"/>
</dbReference>
<evidence type="ECO:0000256" key="2">
    <source>
        <dbReference type="SAM" id="MobiDB-lite"/>
    </source>
</evidence>
<feature type="coiled-coil region" evidence="1">
    <location>
        <begin position="354"/>
        <end position="381"/>
    </location>
</feature>
<evidence type="ECO:0000259" key="3">
    <source>
        <dbReference type="PROSITE" id="PS50104"/>
    </source>
</evidence>
<dbReference type="Pfam" id="PF03781">
    <property type="entry name" value="FGE-sulfatase"/>
    <property type="match status" value="1"/>
</dbReference>
<dbReference type="PANTHER" id="PTHR23150:SF19">
    <property type="entry name" value="FORMYLGLYCINE-GENERATING ENZYME"/>
    <property type="match status" value="1"/>
</dbReference>
<organism evidence="4 5">
    <name type="scientific">Nostoc linckia FACHB-391</name>
    <dbReference type="NCBI Taxonomy" id="2692906"/>
    <lineage>
        <taxon>Bacteria</taxon>
        <taxon>Bacillati</taxon>
        <taxon>Cyanobacteriota</taxon>
        <taxon>Cyanophyceae</taxon>
        <taxon>Nostocales</taxon>
        <taxon>Nostocaceae</taxon>
        <taxon>Nostoc</taxon>
    </lineage>
</organism>
<dbReference type="InterPro" id="IPR029024">
    <property type="entry name" value="TerB-like"/>
</dbReference>
<dbReference type="Gene3D" id="3.90.1580.10">
    <property type="entry name" value="paralog of FGE (formylglycine-generating enzyme)"/>
    <property type="match status" value="1"/>
</dbReference>
<protein>
    <submittedName>
        <fullName evidence="4">SUMF1/EgtB/PvdO family nonheme iron enzyme</fullName>
    </submittedName>
</protein>
<evidence type="ECO:0000313" key="5">
    <source>
        <dbReference type="Proteomes" id="UP000604661"/>
    </source>
</evidence>
<dbReference type="SUPFAM" id="SSF52200">
    <property type="entry name" value="Toll/Interleukin receptor TIR domain"/>
    <property type="match status" value="1"/>
</dbReference>
<sequence length="742" mass="85214">MAEDAVRVFISYSHKDEHLRDSLATHLSNLQWQGIISSWYDRQLTAGTEWDDKIKTELESADIILLLISPDFIASKYCRDIEIPMALQRHESKQAYVVPVILRPFDWFDAPFAKLQAFPKDAKAVTSWENRDEAFVTVTQGIRTAAKQMLDYRKQLAEQKQVIQAQYLQKVEEVLSDGVISIVERDTLDELRESLGLTPEEAKEIETRAYEPYSRVVENLNKYKQTLNKLIEKGYYPFSEEIEKDLENRQRDLGLKPEDVARISKPILDQAELDYQGKRNQLEVEQLKSLEQRRQQEEYEAKLQRYREEFSRAVQVEYPLSQPVVEGLKNFRQQLGLKNGDFAQIERSIREPAEARYQEKLKEYEAKLQRYRQEFSRVVEVEYPLSQPVVEGLRNFQQQLGLKNEDFAQIERSIREPAEARYQEKLKQQAEAERQRQIELEQRKQAEAKHKAQEKASSSQASSPQNSADTKLQRFQFDVITFDKQGNENSRTRKAAEFFSENLGKGVLLEMVKIPSGAFQMGSPEGKGDNNEKPQHTVRVLAFLIGKYPVTQAQWRAVAALPQVKIALNAQPSRFKGDSRPVEKVSWDEAVEFCQRLSVVTGHSYRLPSEAEWEYACRAGTTTEFYFGETLTPKLAPCKANLGMALLTMFGGETASVGSYLPNAFGLYDMHGNVWEWCADHWHDNYVSAPTDGTAWTVNGNSEKRIVRGGSWIDNPAYCGAATRFYVSPAVRDDNVGFRVVC</sequence>
<accession>A0ABR8ERT3</accession>
<evidence type="ECO:0000313" key="4">
    <source>
        <dbReference type="EMBL" id="MBD2560091.1"/>
    </source>
</evidence>
<dbReference type="Proteomes" id="UP000604661">
    <property type="component" value="Unassembled WGS sequence"/>
</dbReference>
<feature type="compositionally biased region" description="Low complexity" evidence="2">
    <location>
        <begin position="455"/>
        <end position="468"/>
    </location>
</feature>
<dbReference type="InterPro" id="IPR005532">
    <property type="entry name" value="SUMF_dom"/>
</dbReference>
<feature type="coiled-coil region" evidence="1">
    <location>
        <begin position="268"/>
        <end position="316"/>
    </location>
</feature>
<evidence type="ECO:0000256" key="1">
    <source>
        <dbReference type="SAM" id="Coils"/>
    </source>
</evidence>
<dbReference type="InterPro" id="IPR051043">
    <property type="entry name" value="Sulfatase_Mod_Factor_Kinase"/>
</dbReference>
<keyword evidence="1" id="KW-0175">Coiled coil</keyword>
<name>A0ABR8ERT3_NOSLI</name>
<reference evidence="4 5" key="1">
    <citation type="journal article" date="2020" name="ISME J.">
        <title>Comparative genomics reveals insights into cyanobacterial evolution and habitat adaptation.</title>
        <authorList>
            <person name="Chen M.Y."/>
            <person name="Teng W.K."/>
            <person name="Zhao L."/>
            <person name="Hu C.X."/>
            <person name="Zhou Y.K."/>
            <person name="Han B.P."/>
            <person name="Song L.R."/>
            <person name="Shu W.S."/>
        </authorList>
    </citation>
    <scope>NUCLEOTIDE SEQUENCE [LARGE SCALE GENOMIC DNA]</scope>
    <source>
        <strain evidence="4 5">FACHB-391</strain>
    </source>
</reference>